<feature type="transmembrane region" description="Helical" evidence="3">
    <location>
        <begin position="263"/>
        <end position="284"/>
    </location>
</feature>
<accession>A0A1B6MAP9</accession>
<feature type="transmembrane region" description="Helical" evidence="3">
    <location>
        <begin position="54"/>
        <end position="77"/>
    </location>
</feature>
<proteinExistence type="inferred from homology"/>
<sequence length="365" mass="41482">MSSNTNESRCLCGSRKLVIHVLDALTIIIIVGLQGGILNYYLIKYYNESIGPYFYFLADFLTMIVFVGTLTTSYNYLTKKQAIDDKLRKKANFFTPARLIQEVEINLPWSHHRLGVMPFSYISWLVYVIVMLSKVVLIFESPGLIEHLSEKDKFGPNVLKLTIALASLVFLSLVEGHNWSKRGSARYSFVTSACAKNGMEMFDAVAFLAMQMEGKVKESGYKDAILALSSFTFFIPALSLFKLSLLDFASEKACLQVTVLQNVLRLTMVDLPFLAVRIFLWVYYRENASLFLMKNVFNIIIISRTLCPDLKALAEDHLGTHPLSSNHHNPPRTDSEDTVLNFEPEGKEEEIEDDSENRRRTTINL</sequence>
<evidence type="ECO:0000256" key="1">
    <source>
        <dbReference type="ARBA" id="ARBA00007711"/>
    </source>
</evidence>
<feature type="transmembrane region" description="Helical" evidence="3">
    <location>
        <begin position="21"/>
        <end position="42"/>
    </location>
</feature>
<evidence type="ECO:0000256" key="3">
    <source>
        <dbReference type="SAM" id="Phobius"/>
    </source>
</evidence>
<comment type="similarity">
    <text evidence="1">Belongs to the TMEM121 family.</text>
</comment>
<evidence type="ECO:0000313" key="4">
    <source>
        <dbReference type="EMBL" id="JAT32996.1"/>
    </source>
</evidence>
<evidence type="ECO:0000256" key="2">
    <source>
        <dbReference type="SAM" id="MobiDB-lite"/>
    </source>
</evidence>
<keyword evidence="3" id="KW-1133">Transmembrane helix</keyword>
<organism evidence="4">
    <name type="scientific">Graphocephala atropunctata</name>
    <dbReference type="NCBI Taxonomy" id="36148"/>
    <lineage>
        <taxon>Eukaryota</taxon>
        <taxon>Metazoa</taxon>
        <taxon>Ecdysozoa</taxon>
        <taxon>Arthropoda</taxon>
        <taxon>Hexapoda</taxon>
        <taxon>Insecta</taxon>
        <taxon>Pterygota</taxon>
        <taxon>Neoptera</taxon>
        <taxon>Paraneoptera</taxon>
        <taxon>Hemiptera</taxon>
        <taxon>Auchenorrhyncha</taxon>
        <taxon>Membracoidea</taxon>
        <taxon>Cicadellidae</taxon>
        <taxon>Cicadellinae</taxon>
        <taxon>Cicadellini</taxon>
        <taxon>Graphocephala</taxon>
    </lineage>
</organism>
<dbReference type="PANTHER" id="PTHR47399:SF1">
    <property type="entry name" value="TRANSMEMBRANE PROTEIN 121B"/>
    <property type="match status" value="1"/>
</dbReference>
<feature type="compositionally biased region" description="Acidic residues" evidence="2">
    <location>
        <begin position="346"/>
        <end position="355"/>
    </location>
</feature>
<protein>
    <submittedName>
        <fullName evidence="4">Uncharacterized protein</fullName>
    </submittedName>
</protein>
<dbReference type="Pfam" id="PF14997">
    <property type="entry name" value="CECR6_TMEM121"/>
    <property type="match status" value="1"/>
</dbReference>
<name>A0A1B6MAP9_9HEMI</name>
<dbReference type="InterPro" id="IPR032776">
    <property type="entry name" value="CECR6/TMEM121"/>
</dbReference>
<feature type="transmembrane region" description="Helical" evidence="3">
    <location>
        <begin position="159"/>
        <end position="176"/>
    </location>
</feature>
<dbReference type="AlphaFoldDB" id="A0A1B6MAP9"/>
<feature type="transmembrane region" description="Helical" evidence="3">
    <location>
        <begin position="119"/>
        <end position="139"/>
    </location>
</feature>
<gene>
    <name evidence="4" type="ORF">g.9818</name>
</gene>
<dbReference type="PANTHER" id="PTHR47399">
    <property type="entry name" value="TRANSMEMBRANE PROTEIN 121B"/>
    <property type="match status" value="1"/>
</dbReference>
<dbReference type="EMBL" id="GEBQ01006981">
    <property type="protein sequence ID" value="JAT32996.1"/>
    <property type="molecule type" value="Transcribed_RNA"/>
</dbReference>
<feature type="transmembrane region" description="Helical" evidence="3">
    <location>
        <begin position="224"/>
        <end position="243"/>
    </location>
</feature>
<feature type="region of interest" description="Disordered" evidence="2">
    <location>
        <begin position="321"/>
        <end position="365"/>
    </location>
</feature>
<reference evidence="4" key="1">
    <citation type="submission" date="2015-11" db="EMBL/GenBank/DDBJ databases">
        <title>De novo transcriptome assembly of four potential Pierce s Disease insect vectors from Arizona vineyards.</title>
        <authorList>
            <person name="Tassone E.E."/>
        </authorList>
    </citation>
    <scope>NUCLEOTIDE SEQUENCE</scope>
</reference>
<keyword evidence="3" id="KW-0812">Transmembrane</keyword>
<keyword evidence="3" id="KW-0472">Membrane</keyword>
<dbReference type="InterPro" id="IPR026624">
    <property type="entry name" value="CECR6"/>
</dbReference>